<organism evidence="2 3">
    <name type="scientific">Asticcacaulis taihuensis</name>
    <dbReference type="NCBI Taxonomy" id="260084"/>
    <lineage>
        <taxon>Bacteria</taxon>
        <taxon>Pseudomonadati</taxon>
        <taxon>Pseudomonadota</taxon>
        <taxon>Alphaproteobacteria</taxon>
        <taxon>Caulobacterales</taxon>
        <taxon>Caulobacteraceae</taxon>
        <taxon>Asticcacaulis</taxon>
    </lineage>
</organism>
<dbReference type="EMBL" id="FMTS01000006">
    <property type="protein sequence ID" value="SCW74547.1"/>
    <property type="molecule type" value="Genomic_DNA"/>
</dbReference>
<proteinExistence type="predicted"/>
<dbReference type="STRING" id="260084.SAMN02927928_3055"/>
<sequence length="172" mass="18657">METSDDIAADLSPLEHRRAALRALSDEIMETIKTLPKPQSWLEGDRAMRCLGTADRVTVQLFTKVKAHAPRPVTPARAPVPVHASEPEAPFVYRYDDDGVEDTAETDDGAVLDAALDDMEALLDALDRGETPAPAKPPAKPTPTSRDTPYHNLAQTFAHGRDLLTQLATAPP</sequence>
<dbReference type="Proteomes" id="UP000199150">
    <property type="component" value="Unassembled WGS sequence"/>
</dbReference>
<dbReference type="OrthoDB" id="7173712at2"/>
<dbReference type="AlphaFoldDB" id="A0A1G4T008"/>
<reference evidence="3" key="1">
    <citation type="submission" date="2016-10" db="EMBL/GenBank/DDBJ databases">
        <authorList>
            <person name="Varghese N."/>
            <person name="Submissions S."/>
        </authorList>
    </citation>
    <scope>NUCLEOTIDE SEQUENCE [LARGE SCALE GENOMIC DNA]</scope>
    <source>
        <strain evidence="3">CGMCC 1.3431</strain>
    </source>
</reference>
<dbReference type="RefSeq" id="WP_090649769.1">
    <property type="nucleotide sequence ID" value="NZ_CBCRYE010000005.1"/>
</dbReference>
<accession>A0A1G4T008</accession>
<keyword evidence="3" id="KW-1185">Reference proteome</keyword>
<evidence type="ECO:0000256" key="1">
    <source>
        <dbReference type="SAM" id="MobiDB-lite"/>
    </source>
</evidence>
<feature type="region of interest" description="Disordered" evidence="1">
    <location>
        <begin position="128"/>
        <end position="153"/>
    </location>
</feature>
<evidence type="ECO:0000313" key="3">
    <source>
        <dbReference type="Proteomes" id="UP000199150"/>
    </source>
</evidence>
<evidence type="ECO:0000313" key="2">
    <source>
        <dbReference type="EMBL" id="SCW74547.1"/>
    </source>
</evidence>
<protein>
    <submittedName>
        <fullName evidence="2">Uncharacterized protein</fullName>
    </submittedName>
</protein>
<gene>
    <name evidence="2" type="ORF">SAMN02927928_3055</name>
</gene>
<name>A0A1G4T008_9CAUL</name>